<reference evidence="1 2" key="1">
    <citation type="journal article" date="2023" name="G3 (Bethesda)">
        <title>A haplotype-resolved chromosome-scale genome for Quercus rubra L. provides insights into the genetics of adaptive traits for red oak species.</title>
        <authorList>
            <person name="Kapoor B."/>
            <person name="Jenkins J."/>
            <person name="Schmutz J."/>
            <person name="Zhebentyayeva T."/>
            <person name="Kuelheim C."/>
            <person name="Coggeshall M."/>
            <person name="Heim C."/>
            <person name="Lasky J.R."/>
            <person name="Leites L."/>
            <person name="Islam-Faridi N."/>
            <person name="Romero-Severson J."/>
            <person name="DeLeo V.L."/>
            <person name="Lucas S.M."/>
            <person name="Lazic D."/>
            <person name="Gailing O."/>
            <person name="Carlson J."/>
            <person name="Staton M."/>
        </authorList>
    </citation>
    <scope>NUCLEOTIDE SEQUENCE [LARGE SCALE GENOMIC DNA]</scope>
    <source>
        <strain evidence="1">Pseudo-F2</strain>
    </source>
</reference>
<keyword evidence="2" id="KW-1185">Reference proteome</keyword>
<dbReference type="EMBL" id="JAXUIC010000008">
    <property type="protein sequence ID" value="KAK4576259.1"/>
    <property type="molecule type" value="Genomic_DNA"/>
</dbReference>
<evidence type="ECO:0000313" key="2">
    <source>
        <dbReference type="Proteomes" id="UP001324115"/>
    </source>
</evidence>
<protein>
    <submittedName>
        <fullName evidence="1">Uncharacterized protein</fullName>
    </submittedName>
</protein>
<accession>A0AAN7ID60</accession>
<gene>
    <name evidence="1" type="ORF">RGQ29_026994</name>
</gene>
<sequence length="58" mass="6722">MCCNDLHILKDKGSTLRDQNALYLSRQAETCNAQCGQIWKGPINLKFQLQHIQRHVKL</sequence>
<comment type="caution">
    <text evidence="1">The sequence shown here is derived from an EMBL/GenBank/DDBJ whole genome shotgun (WGS) entry which is preliminary data.</text>
</comment>
<dbReference type="Proteomes" id="UP001324115">
    <property type="component" value="Unassembled WGS sequence"/>
</dbReference>
<evidence type="ECO:0000313" key="1">
    <source>
        <dbReference type="EMBL" id="KAK4576259.1"/>
    </source>
</evidence>
<organism evidence="1 2">
    <name type="scientific">Quercus rubra</name>
    <name type="common">Northern red oak</name>
    <name type="synonym">Quercus borealis</name>
    <dbReference type="NCBI Taxonomy" id="3512"/>
    <lineage>
        <taxon>Eukaryota</taxon>
        <taxon>Viridiplantae</taxon>
        <taxon>Streptophyta</taxon>
        <taxon>Embryophyta</taxon>
        <taxon>Tracheophyta</taxon>
        <taxon>Spermatophyta</taxon>
        <taxon>Magnoliopsida</taxon>
        <taxon>eudicotyledons</taxon>
        <taxon>Gunneridae</taxon>
        <taxon>Pentapetalae</taxon>
        <taxon>rosids</taxon>
        <taxon>fabids</taxon>
        <taxon>Fagales</taxon>
        <taxon>Fagaceae</taxon>
        <taxon>Quercus</taxon>
    </lineage>
</organism>
<proteinExistence type="predicted"/>
<dbReference type="AlphaFoldDB" id="A0AAN7ID60"/>
<name>A0AAN7ID60_QUERU</name>